<evidence type="ECO:0008006" key="4">
    <source>
        <dbReference type="Google" id="ProtNLM"/>
    </source>
</evidence>
<dbReference type="Proteomes" id="UP001064087">
    <property type="component" value="Chromosome"/>
</dbReference>
<name>A0ABY6D937_9RHOB</name>
<dbReference type="EMBL" id="CP106738">
    <property type="protein sequence ID" value="UXX82444.1"/>
    <property type="molecule type" value="Genomic_DNA"/>
</dbReference>
<feature type="signal peptide" evidence="1">
    <location>
        <begin position="1"/>
        <end position="24"/>
    </location>
</feature>
<keyword evidence="1" id="KW-0732">Signal</keyword>
<accession>A0ABY6D937</accession>
<reference evidence="2" key="1">
    <citation type="submission" date="2022-10" db="EMBL/GenBank/DDBJ databases">
        <title>Roseovarius pelagicus sp. nov., isolated from Arctic seawater.</title>
        <authorList>
            <person name="Hong Y.W."/>
            <person name="Hwang C.Y."/>
        </authorList>
    </citation>
    <scope>NUCLEOTIDE SEQUENCE</scope>
    <source>
        <strain evidence="2">HL-MP18</strain>
    </source>
</reference>
<sequence>MIKTAIKTLGGAVLLALLTNGAAAQDGDDGCLAASEMRDKDVKRHAAVLGASSGVCLSDLDFEENGLKWQITIIDNSKQPNGPTIYLLHDNENAAFDTALYSVLRYGGKLIAVEAGDSRQFQGQDPNRNFGMTKKATATCREMRKRPAPLFTQFLLDLRNPRINFFLTLHNNANGHSGNGGSGGISAARKSAVMTGMMTEVAKADEDDAILLAGRKPFDQERRAKKAAAFFLERGINVIYEHVIPERNDCSFSNYVVLNDLGEYFNIEAEHGHVAQQKAMLDMLMTFHRIRVRNKSIK</sequence>
<evidence type="ECO:0000256" key="1">
    <source>
        <dbReference type="SAM" id="SignalP"/>
    </source>
</evidence>
<keyword evidence="3" id="KW-1185">Reference proteome</keyword>
<evidence type="ECO:0000313" key="2">
    <source>
        <dbReference type="EMBL" id="UXX82444.1"/>
    </source>
</evidence>
<protein>
    <recommendedName>
        <fullName evidence="4">N-acetylmuramoyl-L-alanine amidase</fullName>
    </recommendedName>
</protein>
<evidence type="ECO:0000313" key="3">
    <source>
        <dbReference type="Proteomes" id="UP001064087"/>
    </source>
</evidence>
<organism evidence="2 3">
    <name type="scientific">Roseovarius pelagicus</name>
    <dbReference type="NCBI Taxonomy" id="2980108"/>
    <lineage>
        <taxon>Bacteria</taxon>
        <taxon>Pseudomonadati</taxon>
        <taxon>Pseudomonadota</taxon>
        <taxon>Alphaproteobacteria</taxon>
        <taxon>Rhodobacterales</taxon>
        <taxon>Roseobacteraceae</taxon>
        <taxon>Roseovarius</taxon>
    </lineage>
</organism>
<gene>
    <name evidence="2" type="ORF">N7U68_15265</name>
</gene>
<feature type="chain" id="PRO_5046604586" description="N-acetylmuramoyl-L-alanine amidase" evidence="1">
    <location>
        <begin position="25"/>
        <end position="298"/>
    </location>
</feature>
<dbReference type="RefSeq" id="WP_263047368.1">
    <property type="nucleotide sequence ID" value="NZ_CP106738.1"/>
</dbReference>
<proteinExistence type="predicted"/>